<dbReference type="Gene3D" id="3.30.1390.20">
    <property type="entry name" value="Ribosomal protein L30, ferredoxin-like fold domain"/>
    <property type="match status" value="1"/>
</dbReference>
<comment type="subunit">
    <text evidence="2">Part of the 50S ribosomal subunit.</text>
</comment>
<dbReference type="InterPro" id="IPR005996">
    <property type="entry name" value="Ribosomal_uL30_bac-type"/>
</dbReference>
<keyword evidence="8" id="KW-1185">Reference proteome</keyword>
<evidence type="ECO:0000259" key="6">
    <source>
        <dbReference type="Pfam" id="PF00327"/>
    </source>
</evidence>
<evidence type="ECO:0000313" key="7">
    <source>
        <dbReference type="EMBL" id="WPU65237.1"/>
    </source>
</evidence>
<sequence>MSNKQITVKLIRSTIACTDKQKATVRGLGLRRINHTKTLENTPAVRGMIKAMIQWLEIVK</sequence>
<keyword evidence="3 7" id="KW-0689">Ribosomal protein</keyword>
<gene>
    <name evidence="7" type="primary">rpmD</name>
    <name evidence="7" type="ORF">SOO65_00560</name>
</gene>
<dbReference type="HAMAP" id="MF_01371_B">
    <property type="entry name" value="Ribosomal_uL30_B"/>
    <property type="match status" value="1"/>
</dbReference>
<dbReference type="PANTHER" id="PTHR15892">
    <property type="entry name" value="MITOCHONDRIAL RIBOSOMAL PROTEIN L30"/>
    <property type="match status" value="1"/>
</dbReference>
<evidence type="ECO:0000313" key="8">
    <source>
        <dbReference type="Proteomes" id="UP001324634"/>
    </source>
</evidence>
<dbReference type="Proteomes" id="UP001324634">
    <property type="component" value="Chromosome"/>
</dbReference>
<dbReference type="AlphaFoldDB" id="A0AAX4HPV4"/>
<organism evidence="7 8">
    <name type="scientific">Peredibacter starrii</name>
    <dbReference type="NCBI Taxonomy" id="28202"/>
    <lineage>
        <taxon>Bacteria</taxon>
        <taxon>Pseudomonadati</taxon>
        <taxon>Bdellovibrionota</taxon>
        <taxon>Bacteriovoracia</taxon>
        <taxon>Bacteriovoracales</taxon>
        <taxon>Bacteriovoracaceae</taxon>
        <taxon>Peredibacter</taxon>
    </lineage>
</organism>
<dbReference type="RefSeq" id="WP_321395401.1">
    <property type="nucleotide sequence ID" value="NZ_CP139487.1"/>
</dbReference>
<dbReference type="GO" id="GO:0003735">
    <property type="term" value="F:structural constituent of ribosome"/>
    <property type="evidence" value="ECO:0007669"/>
    <property type="project" value="InterPro"/>
</dbReference>
<evidence type="ECO:0000256" key="5">
    <source>
        <dbReference type="ARBA" id="ARBA00035492"/>
    </source>
</evidence>
<dbReference type="PANTHER" id="PTHR15892:SF2">
    <property type="entry name" value="LARGE RIBOSOMAL SUBUNIT PROTEIN UL30M"/>
    <property type="match status" value="1"/>
</dbReference>
<dbReference type="EMBL" id="CP139487">
    <property type="protein sequence ID" value="WPU65237.1"/>
    <property type="molecule type" value="Genomic_DNA"/>
</dbReference>
<protein>
    <recommendedName>
        <fullName evidence="5">50S ribosomal protein L30</fullName>
    </recommendedName>
</protein>
<reference evidence="7 8" key="1">
    <citation type="submission" date="2023-11" db="EMBL/GenBank/DDBJ databases">
        <title>Peredibacter starrii A3.12.</title>
        <authorList>
            <person name="Mitchell R.J."/>
        </authorList>
    </citation>
    <scope>NUCLEOTIDE SEQUENCE [LARGE SCALE GENOMIC DNA]</scope>
    <source>
        <strain evidence="7 8">A3.12</strain>
    </source>
</reference>
<evidence type="ECO:0000256" key="4">
    <source>
        <dbReference type="ARBA" id="ARBA00023274"/>
    </source>
</evidence>
<comment type="similarity">
    <text evidence="1">Belongs to the universal ribosomal protein uL30 family.</text>
</comment>
<dbReference type="CDD" id="cd01658">
    <property type="entry name" value="Ribosomal_L30"/>
    <property type="match status" value="1"/>
</dbReference>
<dbReference type="NCBIfam" id="TIGR01308">
    <property type="entry name" value="rpmD_bact"/>
    <property type="match status" value="1"/>
</dbReference>
<dbReference type="GO" id="GO:0006412">
    <property type="term" value="P:translation"/>
    <property type="evidence" value="ECO:0007669"/>
    <property type="project" value="InterPro"/>
</dbReference>
<dbReference type="KEGG" id="psti:SOO65_00560"/>
<dbReference type="InterPro" id="IPR016082">
    <property type="entry name" value="Ribosomal_uL30_ferredoxin-like"/>
</dbReference>
<evidence type="ECO:0000256" key="3">
    <source>
        <dbReference type="ARBA" id="ARBA00022980"/>
    </source>
</evidence>
<keyword evidence="4" id="KW-0687">Ribonucleoprotein</keyword>
<accession>A0AAX4HPV4</accession>
<dbReference type="Pfam" id="PF00327">
    <property type="entry name" value="Ribosomal_L30"/>
    <property type="match status" value="1"/>
</dbReference>
<dbReference type="SUPFAM" id="SSF55129">
    <property type="entry name" value="Ribosomal protein L30p/L7e"/>
    <property type="match status" value="1"/>
</dbReference>
<dbReference type="PIRSF" id="PIRSF002211">
    <property type="entry name" value="Ribosomal_L30_bac-type"/>
    <property type="match status" value="1"/>
</dbReference>
<evidence type="ECO:0000256" key="1">
    <source>
        <dbReference type="ARBA" id="ARBA00007594"/>
    </source>
</evidence>
<proteinExistence type="inferred from homology"/>
<name>A0AAX4HPV4_9BACT</name>
<evidence type="ECO:0000256" key="2">
    <source>
        <dbReference type="ARBA" id="ARBA00011838"/>
    </source>
</evidence>
<dbReference type="InterPro" id="IPR036919">
    <property type="entry name" value="Ribo_uL30_ferredoxin-like_sf"/>
</dbReference>
<dbReference type="GO" id="GO:0022625">
    <property type="term" value="C:cytosolic large ribosomal subunit"/>
    <property type="evidence" value="ECO:0007669"/>
    <property type="project" value="TreeGrafter"/>
</dbReference>
<feature type="domain" description="Large ribosomal subunit protein uL30-like ferredoxin-like fold" evidence="6">
    <location>
        <begin position="7"/>
        <end position="51"/>
    </location>
</feature>